<keyword evidence="3" id="KW-1185">Reference proteome</keyword>
<dbReference type="InterPro" id="IPR029063">
    <property type="entry name" value="SAM-dependent_MTases_sf"/>
</dbReference>
<evidence type="ECO:0000259" key="1">
    <source>
        <dbReference type="Pfam" id="PF13649"/>
    </source>
</evidence>
<name>A0A4P8XQP0_9BACL</name>
<gene>
    <name evidence="2" type="ORF">E6C60_3459</name>
</gene>
<dbReference type="OrthoDB" id="9800454at2"/>
<protein>
    <submittedName>
        <fullName evidence="2">Chalcone and stilbene synthase domain protein</fullName>
    </submittedName>
</protein>
<accession>A0A4P8XQP0</accession>
<feature type="domain" description="Methyltransferase" evidence="1">
    <location>
        <begin position="66"/>
        <end position="160"/>
    </location>
</feature>
<evidence type="ECO:0000313" key="3">
    <source>
        <dbReference type="Proteomes" id="UP000300879"/>
    </source>
</evidence>
<dbReference type="EMBL" id="CP040396">
    <property type="protein sequence ID" value="QCT04170.1"/>
    <property type="molecule type" value="Genomic_DNA"/>
</dbReference>
<reference evidence="2 3" key="1">
    <citation type="submission" date="2019-05" db="EMBL/GenBank/DDBJ databases">
        <authorList>
            <person name="Chen C."/>
        </authorList>
    </citation>
    <scope>NUCLEOTIDE SEQUENCE [LARGE SCALE GENOMIC DNA]</scope>
    <source>
        <strain evidence="2 3">HB172198</strain>
    </source>
</reference>
<dbReference type="KEGG" id="palo:E6C60_3459"/>
<dbReference type="InterPro" id="IPR041698">
    <property type="entry name" value="Methyltransf_25"/>
</dbReference>
<organism evidence="2 3">
    <name type="scientific">Paenibacillus algicola</name>
    <dbReference type="NCBI Taxonomy" id="2565926"/>
    <lineage>
        <taxon>Bacteria</taxon>
        <taxon>Bacillati</taxon>
        <taxon>Bacillota</taxon>
        <taxon>Bacilli</taxon>
        <taxon>Bacillales</taxon>
        <taxon>Paenibacillaceae</taxon>
        <taxon>Paenibacillus</taxon>
    </lineage>
</organism>
<dbReference type="SUPFAM" id="SSF53335">
    <property type="entry name" value="S-adenosyl-L-methionine-dependent methyltransferases"/>
    <property type="match status" value="1"/>
</dbReference>
<dbReference type="AlphaFoldDB" id="A0A4P8XQP0"/>
<sequence>MSIFRNLSSRAKEDELMDDFSMGGAELSEALVHLRRLNKIFAAPGPTRYGVEKLWRMMGSPASLSVLDVGAGSGDVNRKLLEWADSRGVELHIILVDLTEEACQEAAALFKDEPRIQVQRADVRDLPDASADIVTGSQFVHHFDGDELVDIVSHMLRASRYGVVINDIHRHQVSYTAVWLTTRLISRNRYIRHDGPLSVAKGFTARDWKELKRRLNHETMTFSWKPLFRYAVVIPHPLKPGGKESGIGYA</sequence>
<dbReference type="Gene3D" id="3.40.50.150">
    <property type="entry name" value="Vaccinia Virus protein VP39"/>
    <property type="match status" value="1"/>
</dbReference>
<dbReference type="CDD" id="cd02440">
    <property type="entry name" value="AdoMet_MTases"/>
    <property type="match status" value="1"/>
</dbReference>
<proteinExistence type="predicted"/>
<dbReference type="Proteomes" id="UP000300879">
    <property type="component" value="Chromosome"/>
</dbReference>
<dbReference type="Pfam" id="PF13649">
    <property type="entry name" value="Methyltransf_25"/>
    <property type="match status" value="1"/>
</dbReference>
<dbReference type="RefSeq" id="WP_138226925.1">
    <property type="nucleotide sequence ID" value="NZ_CP040396.1"/>
</dbReference>
<evidence type="ECO:0000313" key="2">
    <source>
        <dbReference type="EMBL" id="QCT04170.1"/>
    </source>
</evidence>